<evidence type="ECO:0000313" key="2">
    <source>
        <dbReference type="Proteomes" id="UP000254079"/>
    </source>
</evidence>
<name>A0A376TXN8_ECOLX</name>
<gene>
    <name evidence="1" type="primary">yhdY_2</name>
    <name evidence="1" type="ORF">NCTC8622_00467</name>
</gene>
<evidence type="ECO:0000313" key="1">
    <source>
        <dbReference type="EMBL" id="STI81533.1"/>
    </source>
</evidence>
<sequence length="60" mass="7007">MWELIPPLLNWAFLQANWVGSTRADCTKAGACWVFIHERFGQFMYGLYPPTNAGELTWHY</sequence>
<dbReference type="EMBL" id="UGCP01000002">
    <property type="protein sequence ID" value="STI81533.1"/>
    <property type="molecule type" value="Genomic_DNA"/>
</dbReference>
<accession>A0A376TXN8</accession>
<reference evidence="1 2" key="1">
    <citation type="submission" date="2018-06" db="EMBL/GenBank/DDBJ databases">
        <authorList>
            <consortium name="Pathogen Informatics"/>
            <person name="Doyle S."/>
        </authorList>
    </citation>
    <scope>NUCLEOTIDE SEQUENCE [LARGE SCALE GENOMIC DNA]</scope>
    <source>
        <strain evidence="1 2">NCTC8622</strain>
    </source>
</reference>
<organism evidence="1 2">
    <name type="scientific">Escherichia coli</name>
    <dbReference type="NCBI Taxonomy" id="562"/>
    <lineage>
        <taxon>Bacteria</taxon>
        <taxon>Pseudomonadati</taxon>
        <taxon>Pseudomonadota</taxon>
        <taxon>Gammaproteobacteria</taxon>
        <taxon>Enterobacterales</taxon>
        <taxon>Enterobacteriaceae</taxon>
        <taxon>Escherichia</taxon>
    </lineage>
</organism>
<protein>
    <submittedName>
        <fullName evidence="1">ABC transporter permease</fullName>
    </submittedName>
</protein>
<proteinExistence type="predicted"/>
<dbReference type="AlphaFoldDB" id="A0A376TXN8"/>
<dbReference type="Proteomes" id="UP000254079">
    <property type="component" value="Unassembled WGS sequence"/>
</dbReference>